<protein>
    <submittedName>
        <fullName evidence="4">ABC transporter I family member 6</fullName>
    </submittedName>
</protein>
<dbReference type="GO" id="GO:0005524">
    <property type="term" value="F:ATP binding"/>
    <property type="evidence" value="ECO:0007669"/>
    <property type="project" value="UniProtKB-KW"/>
</dbReference>
<evidence type="ECO:0000313" key="6">
    <source>
        <dbReference type="Proteomes" id="UP000321947"/>
    </source>
</evidence>
<dbReference type="Proteomes" id="UP000321393">
    <property type="component" value="Unassembled WGS sequence"/>
</dbReference>
<evidence type="ECO:0000313" key="5">
    <source>
        <dbReference type="Proteomes" id="UP000321393"/>
    </source>
</evidence>
<keyword evidence="2" id="KW-0067">ATP-binding</keyword>
<dbReference type="OrthoDB" id="6500128at2759"/>
<proteinExistence type="predicted"/>
<accession>A0A5D3E540</accession>
<dbReference type="InterPro" id="IPR010230">
    <property type="entry name" value="FeS-cluster_ATPase_SufC"/>
</dbReference>
<dbReference type="Gene3D" id="3.40.50.300">
    <property type="entry name" value="P-loop containing nucleotide triphosphate hydrolases"/>
    <property type="match status" value="1"/>
</dbReference>
<evidence type="ECO:0000313" key="3">
    <source>
        <dbReference type="EMBL" id="KAA0026245.1"/>
    </source>
</evidence>
<organism evidence="4 6">
    <name type="scientific">Cucumis melo var. makuwa</name>
    <name type="common">Oriental melon</name>
    <dbReference type="NCBI Taxonomy" id="1194695"/>
    <lineage>
        <taxon>Eukaryota</taxon>
        <taxon>Viridiplantae</taxon>
        <taxon>Streptophyta</taxon>
        <taxon>Embryophyta</taxon>
        <taxon>Tracheophyta</taxon>
        <taxon>Spermatophyta</taxon>
        <taxon>Magnoliopsida</taxon>
        <taxon>eudicotyledons</taxon>
        <taxon>Gunneridae</taxon>
        <taxon>Pentapetalae</taxon>
        <taxon>rosids</taxon>
        <taxon>fabids</taxon>
        <taxon>Cucurbitales</taxon>
        <taxon>Cucurbitaceae</taxon>
        <taxon>Benincaseae</taxon>
        <taxon>Cucumis</taxon>
    </lineage>
</organism>
<keyword evidence="1" id="KW-0547">Nucleotide-binding</keyword>
<dbReference type="EMBL" id="SSTD01000240">
    <property type="protein sequence ID" value="TYK30710.1"/>
    <property type="molecule type" value="Genomic_DNA"/>
</dbReference>
<name>A0A5D3E540_CUCMM</name>
<dbReference type="PANTHER" id="PTHR43204:SF1">
    <property type="entry name" value="ABC TRANSPORTER I FAMILY MEMBER 6, CHLOROPLASTIC"/>
    <property type="match status" value="1"/>
</dbReference>
<sequence length="120" mass="13062">MAYCSAFTTAMSIAYDSSSFTTSTSPLVPYLPSKSTLSMMTTFSHFPLRFNRRRSVRIATASLSVVNSPSTSLSDSQKSLLLEVKDLTAVIAETKQEILKDVNLVVYEGEVHAIMGKNGS</sequence>
<dbReference type="AlphaFoldDB" id="A0A5D3E540"/>
<dbReference type="Proteomes" id="UP000321947">
    <property type="component" value="Unassembled WGS sequence"/>
</dbReference>
<dbReference type="SUPFAM" id="SSF52540">
    <property type="entry name" value="P-loop containing nucleoside triphosphate hydrolases"/>
    <property type="match status" value="1"/>
</dbReference>
<comment type="caution">
    <text evidence="4">The sequence shown here is derived from an EMBL/GenBank/DDBJ whole genome shotgun (WGS) entry which is preliminary data.</text>
</comment>
<gene>
    <name evidence="4" type="ORF">E5676_scaffold343G00350</name>
    <name evidence="3" type="ORF">E6C27_scaffold19G002320</name>
</gene>
<reference evidence="5 6" key="1">
    <citation type="submission" date="2019-08" db="EMBL/GenBank/DDBJ databases">
        <title>Draft genome sequences of two oriental melons (Cucumis melo L. var makuwa).</title>
        <authorList>
            <person name="Kwon S.-Y."/>
        </authorList>
    </citation>
    <scope>NUCLEOTIDE SEQUENCE [LARGE SCALE GENOMIC DNA]</scope>
    <source>
        <strain evidence="6">cv. Chang Bougi</strain>
        <strain evidence="5">cv. SW 3</strain>
        <tissue evidence="4">Leaf</tissue>
    </source>
</reference>
<dbReference type="PANTHER" id="PTHR43204">
    <property type="entry name" value="ABC TRANSPORTER I FAMILY MEMBER 6, CHLOROPLASTIC"/>
    <property type="match status" value="1"/>
</dbReference>
<dbReference type="EMBL" id="SSTE01022979">
    <property type="protein sequence ID" value="KAA0026245.1"/>
    <property type="molecule type" value="Genomic_DNA"/>
</dbReference>
<evidence type="ECO:0000256" key="2">
    <source>
        <dbReference type="ARBA" id="ARBA00022840"/>
    </source>
</evidence>
<evidence type="ECO:0000256" key="1">
    <source>
        <dbReference type="ARBA" id="ARBA00022741"/>
    </source>
</evidence>
<dbReference type="InterPro" id="IPR027417">
    <property type="entry name" value="P-loop_NTPase"/>
</dbReference>
<evidence type="ECO:0000313" key="4">
    <source>
        <dbReference type="EMBL" id="TYK30710.1"/>
    </source>
</evidence>